<keyword evidence="2" id="KW-1185">Reference proteome</keyword>
<protein>
    <submittedName>
        <fullName evidence="1">Uncharacterized protein</fullName>
    </submittedName>
</protein>
<gene>
    <name evidence="1" type="ORF">CEXT_679041</name>
</gene>
<proteinExistence type="predicted"/>
<organism evidence="1 2">
    <name type="scientific">Caerostris extrusa</name>
    <name type="common">Bark spider</name>
    <name type="synonym">Caerostris bankana</name>
    <dbReference type="NCBI Taxonomy" id="172846"/>
    <lineage>
        <taxon>Eukaryota</taxon>
        <taxon>Metazoa</taxon>
        <taxon>Ecdysozoa</taxon>
        <taxon>Arthropoda</taxon>
        <taxon>Chelicerata</taxon>
        <taxon>Arachnida</taxon>
        <taxon>Araneae</taxon>
        <taxon>Araneomorphae</taxon>
        <taxon>Entelegynae</taxon>
        <taxon>Araneoidea</taxon>
        <taxon>Araneidae</taxon>
        <taxon>Caerostris</taxon>
    </lineage>
</organism>
<sequence length="74" mass="8478">MRWPTAPHPREGLAPPMRLELMKVPFFISLLCSPGYSSNAHSEMEVANEEVLLHDDGLIWDAFFFLCCVRKNSQ</sequence>
<dbReference type="Proteomes" id="UP001054945">
    <property type="component" value="Unassembled WGS sequence"/>
</dbReference>
<dbReference type="EMBL" id="BPLR01009939">
    <property type="protein sequence ID" value="GIY35597.1"/>
    <property type="molecule type" value="Genomic_DNA"/>
</dbReference>
<comment type="caution">
    <text evidence="1">The sequence shown here is derived from an EMBL/GenBank/DDBJ whole genome shotgun (WGS) entry which is preliminary data.</text>
</comment>
<reference evidence="1 2" key="1">
    <citation type="submission" date="2021-06" db="EMBL/GenBank/DDBJ databases">
        <title>Caerostris extrusa draft genome.</title>
        <authorList>
            <person name="Kono N."/>
            <person name="Arakawa K."/>
        </authorList>
    </citation>
    <scope>NUCLEOTIDE SEQUENCE [LARGE SCALE GENOMIC DNA]</scope>
</reference>
<dbReference type="AlphaFoldDB" id="A0AAV4ST32"/>
<name>A0AAV4ST32_CAEEX</name>
<evidence type="ECO:0000313" key="2">
    <source>
        <dbReference type="Proteomes" id="UP001054945"/>
    </source>
</evidence>
<accession>A0AAV4ST32</accession>
<evidence type="ECO:0000313" key="1">
    <source>
        <dbReference type="EMBL" id="GIY35597.1"/>
    </source>
</evidence>